<proteinExistence type="predicted"/>
<reference evidence="2" key="1">
    <citation type="submission" date="2022-11" db="UniProtKB">
        <authorList>
            <consortium name="WormBaseParasite"/>
        </authorList>
    </citation>
    <scope>IDENTIFICATION</scope>
</reference>
<dbReference type="AlphaFoldDB" id="A0A914UN12"/>
<dbReference type="WBParaSite" id="PSAMB.scaffold11275size3470.g34015.t1">
    <property type="protein sequence ID" value="PSAMB.scaffold11275size3470.g34015.t1"/>
    <property type="gene ID" value="PSAMB.scaffold11275size3470.g34015"/>
</dbReference>
<evidence type="ECO:0000313" key="1">
    <source>
        <dbReference type="Proteomes" id="UP000887566"/>
    </source>
</evidence>
<organism evidence="1 2">
    <name type="scientific">Plectus sambesii</name>
    <dbReference type="NCBI Taxonomy" id="2011161"/>
    <lineage>
        <taxon>Eukaryota</taxon>
        <taxon>Metazoa</taxon>
        <taxon>Ecdysozoa</taxon>
        <taxon>Nematoda</taxon>
        <taxon>Chromadorea</taxon>
        <taxon>Plectida</taxon>
        <taxon>Plectina</taxon>
        <taxon>Plectoidea</taxon>
        <taxon>Plectidae</taxon>
        <taxon>Plectus</taxon>
    </lineage>
</organism>
<protein>
    <submittedName>
        <fullName evidence="2">Uncharacterized protein</fullName>
    </submittedName>
</protein>
<evidence type="ECO:0000313" key="2">
    <source>
        <dbReference type="WBParaSite" id="PSAMB.scaffold11275size3470.g34015.t1"/>
    </source>
</evidence>
<name>A0A914UN12_9BILA</name>
<dbReference type="Proteomes" id="UP000887566">
    <property type="component" value="Unplaced"/>
</dbReference>
<keyword evidence="1" id="KW-1185">Reference proteome</keyword>
<accession>A0A914UN12</accession>
<sequence length="99" mass="10897">MTSGRSTPSLSITTSDGTFACVDNHCWLISRVPAGGFASRRHILIFIWQRRSQAPDLTRISACNPSQSRLDSDWRDLNATNGTSASCRRVACLAASRQR</sequence>